<keyword evidence="2" id="KW-0812">Transmembrane</keyword>
<sequence length="209" mass="22354">MEDGGGNGNKTRGGLAEGGTQYSPAAYLAGIPLTDMNPVSHLNVDPRYLIQDTDEFILPSNKTRDTFFTFGGCCMTDFVFGAMDGLRLRLKETQDMAGSKPRNVQILNMVTRLGSLWANTLGSLALLCGAFGVTIEKARGAEDDLNTAAAGTMTGMLYKCTGGLQGVARGGLAGLTLTSLYHMKGSLHQQSLRFCHLRNGGHFKVIQIN</sequence>
<evidence type="ECO:0000256" key="2">
    <source>
        <dbReference type="ARBA" id="ARBA00022692"/>
    </source>
</evidence>
<evidence type="ECO:0000313" key="6">
    <source>
        <dbReference type="Proteomes" id="UP000694381"/>
    </source>
</evidence>
<reference evidence="5" key="2">
    <citation type="submission" date="2025-09" db="UniProtKB">
        <authorList>
            <consortium name="Ensembl"/>
        </authorList>
    </citation>
    <scope>IDENTIFICATION</scope>
</reference>
<evidence type="ECO:0000256" key="4">
    <source>
        <dbReference type="ARBA" id="ARBA00023136"/>
    </source>
</evidence>
<reference evidence="5" key="1">
    <citation type="submission" date="2025-08" db="UniProtKB">
        <authorList>
            <consortium name="Ensembl"/>
        </authorList>
    </citation>
    <scope>IDENTIFICATION</scope>
</reference>
<evidence type="ECO:0008006" key="7">
    <source>
        <dbReference type="Google" id="ProtNLM"/>
    </source>
</evidence>
<accession>A0A8C6R676</accession>
<keyword evidence="6" id="KW-1185">Reference proteome</keyword>
<dbReference type="GO" id="GO:0030150">
    <property type="term" value="P:protein import into mitochondrial matrix"/>
    <property type="evidence" value="ECO:0007669"/>
    <property type="project" value="TreeGrafter"/>
</dbReference>
<evidence type="ECO:0000256" key="3">
    <source>
        <dbReference type="ARBA" id="ARBA00022989"/>
    </source>
</evidence>
<evidence type="ECO:0000313" key="5">
    <source>
        <dbReference type="Ensembl" id="ENSNGAP00000011945.1"/>
    </source>
</evidence>
<proteinExistence type="predicted"/>
<dbReference type="GO" id="GO:0008320">
    <property type="term" value="F:protein transmembrane transporter activity"/>
    <property type="evidence" value="ECO:0007669"/>
    <property type="project" value="TreeGrafter"/>
</dbReference>
<dbReference type="GeneTree" id="ENSGT00390000001094"/>
<keyword evidence="4" id="KW-0472">Membrane</keyword>
<dbReference type="InterPro" id="IPR045238">
    <property type="entry name" value="Tim23-like"/>
</dbReference>
<dbReference type="Pfam" id="PF02466">
    <property type="entry name" value="Tim17"/>
    <property type="match status" value="1"/>
</dbReference>
<organism evidence="5 6">
    <name type="scientific">Nannospalax galili</name>
    <name type="common">Northern Israeli blind subterranean mole rat</name>
    <name type="synonym">Spalax galili</name>
    <dbReference type="NCBI Taxonomy" id="1026970"/>
    <lineage>
        <taxon>Eukaryota</taxon>
        <taxon>Metazoa</taxon>
        <taxon>Chordata</taxon>
        <taxon>Craniata</taxon>
        <taxon>Vertebrata</taxon>
        <taxon>Euteleostomi</taxon>
        <taxon>Mammalia</taxon>
        <taxon>Eutheria</taxon>
        <taxon>Euarchontoglires</taxon>
        <taxon>Glires</taxon>
        <taxon>Rodentia</taxon>
        <taxon>Myomorpha</taxon>
        <taxon>Muroidea</taxon>
        <taxon>Spalacidae</taxon>
        <taxon>Spalacinae</taxon>
        <taxon>Nannospalax</taxon>
    </lineage>
</organism>
<dbReference type="PANTHER" id="PTHR15371">
    <property type="entry name" value="TIM23"/>
    <property type="match status" value="1"/>
</dbReference>
<dbReference type="Proteomes" id="UP000694381">
    <property type="component" value="Unassembled WGS sequence"/>
</dbReference>
<name>A0A8C6R676_NANGA</name>
<dbReference type="Ensembl" id="ENSNGAT00000017500.1">
    <property type="protein sequence ID" value="ENSNGAP00000011945.1"/>
    <property type="gene ID" value="ENSNGAG00000013963.1"/>
</dbReference>
<dbReference type="PANTHER" id="PTHR15371:SF39">
    <property type="entry name" value="MITOCHONDRIAL IMPORT INNER MEMBRANE TRANSLOCASE SUBUNIT TIM23"/>
    <property type="match status" value="1"/>
</dbReference>
<dbReference type="AlphaFoldDB" id="A0A8C6R676"/>
<comment type="subcellular location">
    <subcellularLocation>
        <location evidence="1">Membrane</location>
        <topology evidence="1">Multi-pass membrane protein</topology>
    </subcellularLocation>
</comment>
<protein>
    <recommendedName>
        <fullName evidence="7">Mitochondrial import inner membrane translocase subunit TIM23</fullName>
    </recommendedName>
</protein>
<evidence type="ECO:0000256" key="1">
    <source>
        <dbReference type="ARBA" id="ARBA00004141"/>
    </source>
</evidence>
<keyword evidence="3" id="KW-1133">Transmembrane helix</keyword>
<dbReference type="GO" id="GO:0005744">
    <property type="term" value="C:TIM23 mitochondrial import inner membrane translocase complex"/>
    <property type="evidence" value="ECO:0007669"/>
    <property type="project" value="TreeGrafter"/>
</dbReference>